<gene>
    <name evidence="2" type="ORF">D6851_12820</name>
</gene>
<dbReference type="RefSeq" id="WP_120325270.1">
    <property type="nucleotide sequence ID" value="NZ_RAPF01000006.1"/>
</dbReference>
<accession>A0A420EF88</accession>
<reference evidence="2 3" key="1">
    <citation type="submission" date="2018-09" db="EMBL/GenBank/DDBJ databases">
        <title>Altererythrobacter spongiae sp. nov., isolated from a marine sponge.</title>
        <authorList>
            <person name="Zhuang L."/>
            <person name="Luo L."/>
        </authorList>
    </citation>
    <scope>NUCLEOTIDE SEQUENCE [LARGE SCALE GENOMIC DNA]</scope>
    <source>
        <strain evidence="2 3">HN-Y73</strain>
    </source>
</reference>
<organism evidence="2 3">
    <name type="scientific">Altericroceibacterium spongiae</name>
    <dbReference type="NCBI Taxonomy" id="2320269"/>
    <lineage>
        <taxon>Bacteria</taxon>
        <taxon>Pseudomonadati</taxon>
        <taxon>Pseudomonadota</taxon>
        <taxon>Alphaproteobacteria</taxon>
        <taxon>Sphingomonadales</taxon>
        <taxon>Erythrobacteraceae</taxon>
        <taxon>Altericroceibacterium</taxon>
    </lineage>
</organism>
<dbReference type="EMBL" id="RAPF01000006">
    <property type="protein sequence ID" value="RKF19330.1"/>
    <property type="molecule type" value="Genomic_DNA"/>
</dbReference>
<evidence type="ECO:0000313" key="3">
    <source>
        <dbReference type="Proteomes" id="UP000284395"/>
    </source>
</evidence>
<proteinExistence type="predicted"/>
<protein>
    <submittedName>
        <fullName evidence="2">Flp family type IVb pilin</fullName>
    </submittedName>
</protein>
<comment type="caution">
    <text evidence="2">The sequence shown here is derived from an EMBL/GenBank/DDBJ whole genome shotgun (WGS) entry which is preliminary data.</text>
</comment>
<dbReference type="Proteomes" id="UP000284395">
    <property type="component" value="Unassembled WGS sequence"/>
</dbReference>
<keyword evidence="1" id="KW-0812">Transmembrane</keyword>
<keyword evidence="3" id="KW-1185">Reference proteome</keyword>
<keyword evidence="1" id="KW-0472">Membrane</keyword>
<feature type="transmembrane region" description="Helical" evidence="1">
    <location>
        <begin position="21"/>
        <end position="42"/>
    </location>
</feature>
<sequence>MMKSVGHIVKTLRAGEAGATAMEYALILGLVSLVIVSGIGLFGDEKAGNWSAIASTMKAAQD</sequence>
<name>A0A420EF88_9SPHN</name>
<evidence type="ECO:0000256" key="1">
    <source>
        <dbReference type="SAM" id="Phobius"/>
    </source>
</evidence>
<evidence type="ECO:0000313" key="2">
    <source>
        <dbReference type="EMBL" id="RKF19330.1"/>
    </source>
</evidence>
<keyword evidence="1" id="KW-1133">Transmembrane helix</keyword>
<dbReference type="AlphaFoldDB" id="A0A420EF88"/>